<feature type="compositionally biased region" description="Basic residues" evidence="1">
    <location>
        <begin position="81"/>
        <end position="92"/>
    </location>
</feature>
<gene>
    <name evidence="2" type="ORF">RhiirC2_798658</name>
</gene>
<reference evidence="2 3" key="2">
    <citation type="submission" date="2017-10" db="EMBL/GenBank/DDBJ databases">
        <title>Extensive intraspecific genome diversity in a model arbuscular mycorrhizal fungus.</title>
        <authorList>
            <person name="Chen E.C.H."/>
            <person name="Morin E."/>
            <person name="Baudet D."/>
            <person name="Noel J."/>
            <person name="Ndikumana S."/>
            <person name="Charron P."/>
            <person name="St-Onge C."/>
            <person name="Giorgi J."/>
            <person name="Grigoriev I.V."/>
            <person name="Roux C."/>
            <person name="Martin F.M."/>
            <person name="Corradi N."/>
        </authorList>
    </citation>
    <scope>NUCLEOTIDE SEQUENCE [LARGE SCALE GENOMIC DNA]</scope>
    <source>
        <strain evidence="2 3">C2</strain>
    </source>
</reference>
<organism evidence="2 3">
    <name type="scientific">Rhizophagus irregularis</name>
    <dbReference type="NCBI Taxonomy" id="588596"/>
    <lineage>
        <taxon>Eukaryota</taxon>
        <taxon>Fungi</taxon>
        <taxon>Fungi incertae sedis</taxon>
        <taxon>Mucoromycota</taxon>
        <taxon>Glomeromycotina</taxon>
        <taxon>Glomeromycetes</taxon>
        <taxon>Glomerales</taxon>
        <taxon>Glomeraceae</taxon>
        <taxon>Rhizophagus</taxon>
    </lineage>
</organism>
<proteinExistence type="predicted"/>
<feature type="region of interest" description="Disordered" evidence="1">
    <location>
        <begin position="184"/>
        <end position="242"/>
    </location>
</feature>
<reference evidence="2 3" key="1">
    <citation type="submission" date="2016-04" db="EMBL/GenBank/DDBJ databases">
        <title>Genome analyses suggest a sexual origin of heterokaryosis in a supposedly ancient asexual fungus.</title>
        <authorList>
            <person name="Ropars J."/>
            <person name="Sedzielewska K."/>
            <person name="Noel J."/>
            <person name="Charron P."/>
            <person name="Farinelli L."/>
            <person name="Marton T."/>
            <person name="Kruger M."/>
            <person name="Pelin A."/>
            <person name="Brachmann A."/>
            <person name="Corradi N."/>
        </authorList>
    </citation>
    <scope>NUCLEOTIDE SEQUENCE [LARGE SCALE GENOMIC DNA]</scope>
    <source>
        <strain evidence="2 3">C2</strain>
    </source>
</reference>
<accession>A0A2N1M679</accession>
<feature type="region of interest" description="Disordered" evidence="1">
    <location>
        <begin position="53"/>
        <end position="93"/>
    </location>
</feature>
<dbReference type="AlphaFoldDB" id="A0A2N1M679"/>
<comment type="caution">
    <text evidence="2">The sequence shown here is derived from an EMBL/GenBank/DDBJ whole genome shotgun (WGS) entry which is preliminary data.</text>
</comment>
<protein>
    <submittedName>
        <fullName evidence="2">Uncharacterized protein</fullName>
    </submittedName>
</protein>
<evidence type="ECO:0000313" key="3">
    <source>
        <dbReference type="Proteomes" id="UP000233469"/>
    </source>
</evidence>
<feature type="compositionally biased region" description="Low complexity" evidence="1">
    <location>
        <begin position="62"/>
        <end position="71"/>
    </location>
</feature>
<dbReference type="VEuPathDB" id="FungiDB:FUN_016745"/>
<evidence type="ECO:0000256" key="1">
    <source>
        <dbReference type="SAM" id="MobiDB-lite"/>
    </source>
</evidence>
<sequence>MPPDAPRDLTSLDNYINGELIKRLGVANANYAKLSKQINATNNQIQILLIDNDTSSSESEDSSSSSESSSSNAEINVNISQKKKSKTCKSHKVKDIETPPLALIPIYKKKKQSSKSPSQDDQSHLEKIIEKILEKMLNKKFGTITTLLHPQNDDSKIPADSENNEFMREFKWCQYFIPVLKKQYKPKAKNTPNKKSDDTGQSSDSNKPKKKDKKFLTKAAKDDNQLKNLNSQKKAKKSSKSKGVIINNEVSAEILTLLCNLI</sequence>
<name>A0A2N1M679_9GLOM</name>
<dbReference type="Proteomes" id="UP000233469">
    <property type="component" value="Unassembled WGS sequence"/>
</dbReference>
<dbReference type="EMBL" id="LLXL01004748">
    <property type="protein sequence ID" value="PKK57100.1"/>
    <property type="molecule type" value="Genomic_DNA"/>
</dbReference>
<evidence type="ECO:0000313" key="2">
    <source>
        <dbReference type="EMBL" id="PKK57100.1"/>
    </source>
</evidence>